<keyword evidence="4" id="KW-0067">ATP-binding</keyword>
<sequence length="261" mass="29713">MNQYLNLQELRPVESPFLLIGQLFDDEMSLLTHEYRRHYEETFVKLALKSGLYGQIGARDWYREATTATGIRMHAKFVLKCVELQALLITPIAPHWSDYIWQEVMQKPSTIHKALWPSVPEARKALTAARQYTRTTEKEAEAKCIDMVKQAFHATGSSNLDDKGLVQEMKTFGAQHMKKMMPFVQGLKKRLISGENPENVFEQKLFFDKLEVLQESLPVIRKASGLSSVEVVNVDQDQLSDLPQVAATSVPGCPTFHFSNL</sequence>
<dbReference type="PANTHER" id="PTHR45794">
    <property type="entry name" value="LEUCYL-TRNA SYNTHETASE"/>
    <property type="match status" value="1"/>
</dbReference>
<dbReference type="AlphaFoldDB" id="A0A5N5D4F1"/>
<evidence type="ECO:0000256" key="2">
    <source>
        <dbReference type="ARBA" id="ARBA00022598"/>
    </source>
</evidence>
<proteinExistence type="inferred from homology"/>
<keyword evidence="2 8" id="KW-0436">Ligase</keyword>
<protein>
    <submittedName>
        <fullName evidence="8">Leucine--tRNA ligase</fullName>
    </submittedName>
</protein>
<dbReference type="InterPro" id="IPR013155">
    <property type="entry name" value="M/V/L/I-tRNA-synth_anticd-bd"/>
</dbReference>
<keyword evidence="6" id="KW-0030">Aminoacyl-tRNA synthetase</keyword>
<keyword evidence="9" id="KW-1185">Reference proteome</keyword>
<dbReference type="GO" id="GO:0004823">
    <property type="term" value="F:leucine-tRNA ligase activity"/>
    <property type="evidence" value="ECO:0007669"/>
    <property type="project" value="InterPro"/>
</dbReference>
<dbReference type="InterPro" id="IPR009080">
    <property type="entry name" value="tRNAsynth_Ia_anticodon-bd"/>
</dbReference>
<reference evidence="8 9" key="1">
    <citation type="journal article" date="2019" name="Sci. Rep.">
        <title>A multi-omics analysis of the grapevine pathogen Lasiodiplodia theobromae reveals that temperature affects the expression of virulence- and pathogenicity-related genes.</title>
        <authorList>
            <person name="Felix C."/>
            <person name="Meneses R."/>
            <person name="Goncalves M.F.M."/>
            <person name="Tilleman L."/>
            <person name="Duarte A.S."/>
            <person name="Jorrin-Novo J.V."/>
            <person name="Van de Peer Y."/>
            <person name="Deforce D."/>
            <person name="Van Nieuwerburgh F."/>
            <person name="Esteves A.C."/>
            <person name="Alves A."/>
        </authorList>
    </citation>
    <scope>NUCLEOTIDE SEQUENCE [LARGE SCALE GENOMIC DNA]</scope>
    <source>
        <strain evidence="8 9">LA-SOL3</strain>
    </source>
</reference>
<dbReference type="OrthoDB" id="10249672at2759"/>
<evidence type="ECO:0000256" key="4">
    <source>
        <dbReference type="ARBA" id="ARBA00022840"/>
    </source>
</evidence>
<dbReference type="EMBL" id="VCHE01000075">
    <property type="protein sequence ID" value="KAB2572598.1"/>
    <property type="molecule type" value="Genomic_DNA"/>
</dbReference>
<evidence type="ECO:0000256" key="3">
    <source>
        <dbReference type="ARBA" id="ARBA00022741"/>
    </source>
</evidence>
<gene>
    <name evidence="8" type="primary">leu-6_0</name>
    <name evidence="8" type="ORF">DBV05_g8751</name>
</gene>
<evidence type="ECO:0000256" key="1">
    <source>
        <dbReference type="ARBA" id="ARBA00005594"/>
    </source>
</evidence>
<evidence type="ECO:0000256" key="5">
    <source>
        <dbReference type="ARBA" id="ARBA00022917"/>
    </source>
</evidence>
<evidence type="ECO:0000259" key="7">
    <source>
        <dbReference type="Pfam" id="PF08264"/>
    </source>
</evidence>
<dbReference type="Pfam" id="PF08264">
    <property type="entry name" value="Anticodon_1"/>
    <property type="match status" value="1"/>
</dbReference>
<keyword evidence="3" id="KW-0547">Nucleotide-binding</keyword>
<dbReference type="Proteomes" id="UP000325902">
    <property type="component" value="Unassembled WGS sequence"/>
</dbReference>
<evidence type="ECO:0000256" key="6">
    <source>
        <dbReference type="ARBA" id="ARBA00023146"/>
    </source>
</evidence>
<comment type="caution">
    <text evidence="8">The sequence shown here is derived from an EMBL/GenBank/DDBJ whole genome shotgun (WGS) entry which is preliminary data.</text>
</comment>
<evidence type="ECO:0000313" key="8">
    <source>
        <dbReference type="EMBL" id="KAB2572598.1"/>
    </source>
</evidence>
<dbReference type="SUPFAM" id="SSF47323">
    <property type="entry name" value="Anticodon-binding domain of a subclass of class I aminoacyl-tRNA synthetases"/>
    <property type="match status" value="1"/>
</dbReference>
<dbReference type="GO" id="GO:0005524">
    <property type="term" value="F:ATP binding"/>
    <property type="evidence" value="ECO:0007669"/>
    <property type="project" value="UniProtKB-KW"/>
</dbReference>
<dbReference type="Gene3D" id="1.10.730.10">
    <property type="entry name" value="Isoleucyl-tRNA Synthetase, Domain 1"/>
    <property type="match status" value="1"/>
</dbReference>
<dbReference type="InterPro" id="IPR004493">
    <property type="entry name" value="Leu-tRNA-synth_Ia_arc/euk"/>
</dbReference>
<organism evidence="8 9">
    <name type="scientific">Lasiodiplodia theobromae</name>
    <dbReference type="NCBI Taxonomy" id="45133"/>
    <lineage>
        <taxon>Eukaryota</taxon>
        <taxon>Fungi</taxon>
        <taxon>Dikarya</taxon>
        <taxon>Ascomycota</taxon>
        <taxon>Pezizomycotina</taxon>
        <taxon>Dothideomycetes</taxon>
        <taxon>Dothideomycetes incertae sedis</taxon>
        <taxon>Botryosphaeriales</taxon>
        <taxon>Botryosphaeriaceae</taxon>
        <taxon>Lasiodiplodia</taxon>
    </lineage>
</organism>
<name>A0A5N5D4F1_9PEZI</name>
<accession>A0A5N5D4F1</accession>
<feature type="domain" description="Methionyl/Valyl/Leucyl/Isoleucyl-tRNA synthetase anticodon-binding" evidence="7">
    <location>
        <begin position="27"/>
        <end position="137"/>
    </location>
</feature>
<evidence type="ECO:0000313" key="9">
    <source>
        <dbReference type="Proteomes" id="UP000325902"/>
    </source>
</evidence>
<keyword evidence="5" id="KW-0648">Protein biosynthesis</keyword>
<dbReference type="PANTHER" id="PTHR45794:SF1">
    <property type="entry name" value="LEUCINE--TRNA LIGASE, CYTOPLASMIC"/>
    <property type="match status" value="1"/>
</dbReference>
<dbReference type="GO" id="GO:0006429">
    <property type="term" value="P:leucyl-tRNA aminoacylation"/>
    <property type="evidence" value="ECO:0007669"/>
    <property type="project" value="InterPro"/>
</dbReference>
<comment type="similarity">
    <text evidence="1">Belongs to the class-I aminoacyl-tRNA synthetase family.</text>
</comment>